<feature type="compositionally biased region" description="Basic and acidic residues" evidence="1">
    <location>
        <begin position="459"/>
        <end position="473"/>
    </location>
</feature>
<accession>A0AAD9S865</accession>
<feature type="compositionally biased region" description="Basic and acidic residues" evidence="1">
    <location>
        <begin position="162"/>
        <end position="178"/>
    </location>
</feature>
<feature type="compositionally biased region" description="Pro residues" evidence="1">
    <location>
        <begin position="743"/>
        <end position="752"/>
    </location>
</feature>
<feature type="compositionally biased region" description="Basic and acidic residues" evidence="1">
    <location>
        <begin position="246"/>
        <end position="260"/>
    </location>
</feature>
<name>A0AAD9S865_PHOAM</name>
<feature type="compositionally biased region" description="Basic and acidic residues" evidence="1">
    <location>
        <begin position="187"/>
        <end position="200"/>
    </location>
</feature>
<feature type="region of interest" description="Disordered" evidence="1">
    <location>
        <begin position="445"/>
        <end position="473"/>
    </location>
</feature>
<feature type="compositionally biased region" description="Basic and acidic residues" evidence="1">
    <location>
        <begin position="89"/>
        <end position="100"/>
    </location>
</feature>
<feature type="compositionally biased region" description="Basic and acidic residues" evidence="1">
    <location>
        <begin position="209"/>
        <end position="225"/>
    </location>
</feature>
<feature type="compositionally biased region" description="Basic and acidic residues" evidence="1">
    <location>
        <begin position="1"/>
        <end position="42"/>
    </location>
</feature>
<feature type="compositionally biased region" description="Pro residues" evidence="1">
    <location>
        <begin position="227"/>
        <end position="239"/>
    </location>
</feature>
<feature type="compositionally biased region" description="Basic and acidic residues" evidence="1">
    <location>
        <begin position="135"/>
        <end position="155"/>
    </location>
</feature>
<evidence type="ECO:0000256" key="1">
    <source>
        <dbReference type="SAM" id="MobiDB-lite"/>
    </source>
</evidence>
<proteinExistence type="predicted"/>
<feature type="compositionally biased region" description="Low complexity" evidence="1">
    <location>
        <begin position="445"/>
        <end position="457"/>
    </location>
</feature>
<dbReference type="PANTHER" id="PTHR48125:SF12">
    <property type="entry name" value="AT HOOK TRANSCRIPTION FACTOR FAMILY-RELATED"/>
    <property type="match status" value="1"/>
</dbReference>
<reference evidence="4" key="1">
    <citation type="submission" date="2023-06" db="EMBL/GenBank/DDBJ databases">
        <authorList>
            <person name="Noh H."/>
        </authorList>
    </citation>
    <scope>NUCLEOTIDE SEQUENCE</scope>
    <source>
        <strain evidence="4">DUCC20226</strain>
    </source>
</reference>
<comment type="caution">
    <text evidence="4">The sequence shown here is derived from an EMBL/GenBank/DDBJ whole genome shotgun (WGS) entry which is preliminary data.</text>
</comment>
<keyword evidence="2" id="KW-0812">Transmembrane</keyword>
<feature type="region of interest" description="Disordered" evidence="1">
    <location>
        <begin position="492"/>
        <end position="515"/>
    </location>
</feature>
<feature type="region of interest" description="Disordered" evidence="1">
    <location>
        <begin position="1"/>
        <end position="373"/>
    </location>
</feature>
<dbReference type="Pfam" id="PF26118">
    <property type="entry name" value="DUF8035"/>
    <property type="match status" value="1"/>
</dbReference>
<keyword evidence="2" id="KW-1133">Transmembrane helix</keyword>
<organism evidence="4 5">
    <name type="scientific">Phomopsis amygdali</name>
    <name type="common">Fusicoccum amygdali</name>
    <dbReference type="NCBI Taxonomy" id="1214568"/>
    <lineage>
        <taxon>Eukaryota</taxon>
        <taxon>Fungi</taxon>
        <taxon>Dikarya</taxon>
        <taxon>Ascomycota</taxon>
        <taxon>Pezizomycotina</taxon>
        <taxon>Sordariomycetes</taxon>
        <taxon>Sordariomycetidae</taxon>
        <taxon>Diaporthales</taxon>
        <taxon>Diaporthaceae</taxon>
        <taxon>Diaporthe</taxon>
    </lineage>
</organism>
<keyword evidence="2" id="KW-0472">Membrane</keyword>
<evidence type="ECO:0000313" key="4">
    <source>
        <dbReference type="EMBL" id="KAK2600876.1"/>
    </source>
</evidence>
<evidence type="ECO:0000256" key="2">
    <source>
        <dbReference type="SAM" id="Phobius"/>
    </source>
</evidence>
<feature type="compositionally biased region" description="Basic and acidic residues" evidence="1">
    <location>
        <begin position="311"/>
        <end position="355"/>
    </location>
</feature>
<dbReference type="InterPro" id="IPR058348">
    <property type="entry name" value="DUF8035"/>
</dbReference>
<keyword evidence="5" id="KW-1185">Reference proteome</keyword>
<feature type="compositionally biased region" description="Pro residues" evidence="1">
    <location>
        <begin position="125"/>
        <end position="134"/>
    </location>
</feature>
<protein>
    <recommendedName>
        <fullName evidence="3">DUF8035 domain-containing protein</fullName>
    </recommendedName>
</protein>
<feature type="compositionally biased region" description="Polar residues" evidence="1">
    <location>
        <begin position="760"/>
        <end position="771"/>
    </location>
</feature>
<feature type="compositionally biased region" description="Low complexity" evidence="1">
    <location>
        <begin position="357"/>
        <end position="367"/>
    </location>
</feature>
<feature type="domain" description="DUF8035" evidence="3">
    <location>
        <begin position="515"/>
        <end position="569"/>
    </location>
</feature>
<feature type="transmembrane region" description="Helical" evidence="2">
    <location>
        <begin position="795"/>
        <end position="816"/>
    </location>
</feature>
<feature type="region of interest" description="Disordered" evidence="1">
    <location>
        <begin position="736"/>
        <end position="771"/>
    </location>
</feature>
<sequence length="827" mass="96201">MPETYRRYEERDTYYDDEPPRRRPPPPREEEVYYERREERRSRTPPPPMARRSDVQVAVREEVERESRVPHFMREESRRPPEAGPLVLRQRDVETVERARPRPRSPSPIVRERIVTKTRARSVSPGPPPPPPPPEIREREEIRTRIVDHSRERVRSPSRGPAMDRVRLGTRIIERPDRSPSPPPVMERTRTRVIERERSPSPRPLPPPELERSRLRIIERERERAPTPSPSPSPPPPEPQVIRGPTIEREVITHYRDIDHGLVVARPPSPPPPPRRVEKRETDIDIYTSRNETEIDITKTRSQSRSRARSVSRERPRVSYDPPPPRDHSYYHEDDIMISSGRDKLKVDIEHERRSSSARPRSHSAAPGYDDEADLIRGRIDSRGRMGEAWGGATKDWVVVDVPPGTERVRMDGVGGGAAEVTWQRYNGARRAKFIPERASESALVPLSPPASSSTTVISDRDTYAPPRGDRERDRLSVQIYDKERERDVEVEKVTDRRISLRPTPPPPAPMPKTRDMWTEVTKDLVVREAIEEIGYDYEETEQFFYVMQYLKYEDVLELVEISDRIRARRKDRIREIQFEREVRDDWERDRRHHRHRPRWEDERERVVEREVVFYRQNTLLPIIRLAKSIEDEDFADSMSQRLRQWQTRKLDEYRFVQLSGSLLAAAVIGSFSWPIPDTIHWLGPASWYASLIMSFCAVLLSSSEHFLYAATRDHAQHSDLRRRLNMVLKINGGSPGDLLLPTTPPPSPAQPRPVAQSASNAQTPAAARLQTNKPPVRARVRWNMVFTWQAPMMLLSYSLIAFVVGLTICVLTPLYDGRDYDDACKC</sequence>
<feature type="compositionally biased region" description="Basic and acidic residues" evidence="1">
    <location>
        <begin position="51"/>
        <end position="81"/>
    </location>
</feature>
<gene>
    <name evidence="4" type="ORF">N8I77_010379</name>
</gene>
<dbReference type="AlphaFoldDB" id="A0AAD9S865"/>
<dbReference type="PANTHER" id="PTHR48125">
    <property type="entry name" value="LP07818P1"/>
    <property type="match status" value="1"/>
</dbReference>
<evidence type="ECO:0000259" key="3">
    <source>
        <dbReference type="Pfam" id="PF26118"/>
    </source>
</evidence>
<evidence type="ECO:0000313" key="5">
    <source>
        <dbReference type="Proteomes" id="UP001265746"/>
    </source>
</evidence>
<dbReference type="EMBL" id="JAUJFL010000006">
    <property type="protein sequence ID" value="KAK2600876.1"/>
    <property type="molecule type" value="Genomic_DNA"/>
</dbReference>
<dbReference type="Proteomes" id="UP001265746">
    <property type="component" value="Unassembled WGS sequence"/>
</dbReference>